<evidence type="ECO:0000313" key="3">
    <source>
        <dbReference type="Proteomes" id="UP001589774"/>
    </source>
</evidence>
<reference evidence="2 3" key="1">
    <citation type="submission" date="2024-09" db="EMBL/GenBank/DDBJ databases">
        <authorList>
            <person name="Sun Q."/>
            <person name="Mori K."/>
        </authorList>
    </citation>
    <scope>NUCLEOTIDE SEQUENCE [LARGE SCALE GENOMIC DNA]</scope>
    <source>
        <strain evidence="2 3">CCM 7765</strain>
    </source>
</reference>
<proteinExistence type="predicted"/>
<evidence type="ECO:0000256" key="1">
    <source>
        <dbReference type="SAM" id="MobiDB-lite"/>
    </source>
</evidence>
<name>A0ABV6HQI5_9SPHI</name>
<dbReference type="RefSeq" id="WP_130858265.1">
    <property type="nucleotide sequence ID" value="NZ_JBHLWO010000004.1"/>
</dbReference>
<dbReference type="SUPFAM" id="SSF52540">
    <property type="entry name" value="P-loop containing nucleoside triphosphate hydrolases"/>
    <property type="match status" value="1"/>
</dbReference>
<feature type="region of interest" description="Disordered" evidence="1">
    <location>
        <begin position="349"/>
        <end position="369"/>
    </location>
</feature>
<dbReference type="InterPro" id="IPR027417">
    <property type="entry name" value="P-loop_NTPase"/>
</dbReference>
<keyword evidence="3" id="KW-1185">Reference proteome</keyword>
<dbReference type="Proteomes" id="UP001589774">
    <property type="component" value="Unassembled WGS sequence"/>
</dbReference>
<evidence type="ECO:0000313" key="2">
    <source>
        <dbReference type="EMBL" id="MFC0321154.1"/>
    </source>
</evidence>
<gene>
    <name evidence="2" type="ORF">ACFFI0_22725</name>
</gene>
<sequence>MKNTLIGNWLKYYRNSLADGELSDISPDVCEKKGHFVGSKSDLSNENLKSINILISPFYISTKVAHGKNKGEIKKNFPFWIEVKLTHEGTIIVDESLRKPWICRSFLEPISIASGIWPILSTMDSYDSALENHRFDYKSFDNYWESAAKFFEKITGYRNYKVVFDEFNAKHEVCIIKSDKLISAQNILNTYADLQKSGAFPLLLSSILDFTPKSIRKIPADNLLFAEPGHYEQFSNQFPLNNSQRKSLLVYEQQTNGNILAVNDPPGTGKTTLLQSILANELVKSVLNGARPPRLVEAPAAGDIYFGHYEAYKGKGTPIGAKIGYGWFKVVKVEGEDYYLARNTEMNKGHKPKEQLNSTDFETESMPRR</sequence>
<evidence type="ECO:0008006" key="4">
    <source>
        <dbReference type="Google" id="ProtNLM"/>
    </source>
</evidence>
<dbReference type="EMBL" id="JBHLWO010000004">
    <property type="protein sequence ID" value="MFC0321154.1"/>
    <property type="molecule type" value="Genomic_DNA"/>
</dbReference>
<dbReference type="Gene3D" id="3.40.50.300">
    <property type="entry name" value="P-loop containing nucleotide triphosphate hydrolases"/>
    <property type="match status" value="1"/>
</dbReference>
<organism evidence="2 3">
    <name type="scientific">Olivibacter oleidegradans</name>
    <dbReference type="NCBI Taxonomy" id="760123"/>
    <lineage>
        <taxon>Bacteria</taxon>
        <taxon>Pseudomonadati</taxon>
        <taxon>Bacteroidota</taxon>
        <taxon>Sphingobacteriia</taxon>
        <taxon>Sphingobacteriales</taxon>
        <taxon>Sphingobacteriaceae</taxon>
        <taxon>Olivibacter</taxon>
    </lineage>
</organism>
<comment type="caution">
    <text evidence="2">The sequence shown here is derived from an EMBL/GenBank/DDBJ whole genome shotgun (WGS) entry which is preliminary data.</text>
</comment>
<protein>
    <recommendedName>
        <fullName evidence="4">DNA2/NAM7 helicase helicase domain-containing protein</fullName>
    </recommendedName>
</protein>
<accession>A0ABV6HQI5</accession>